<dbReference type="InterPro" id="IPR011990">
    <property type="entry name" value="TPR-like_helical_dom_sf"/>
</dbReference>
<comment type="caution">
    <text evidence="1">The sequence shown here is derived from an EMBL/GenBank/DDBJ whole genome shotgun (WGS) entry which is preliminary data.</text>
</comment>
<organism evidence="1 2">
    <name type="scientific">Kribbella turkmenica</name>
    <dbReference type="NCBI Taxonomy" id="2530375"/>
    <lineage>
        <taxon>Bacteria</taxon>
        <taxon>Bacillati</taxon>
        <taxon>Actinomycetota</taxon>
        <taxon>Actinomycetes</taxon>
        <taxon>Propionibacteriales</taxon>
        <taxon>Kribbellaceae</taxon>
        <taxon>Kribbella</taxon>
    </lineage>
</organism>
<gene>
    <name evidence="1" type="ORF">E1218_27975</name>
</gene>
<dbReference type="Gene3D" id="1.25.40.10">
    <property type="entry name" value="Tetratricopeptide repeat domain"/>
    <property type="match status" value="1"/>
</dbReference>
<dbReference type="Proteomes" id="UP000295172">
    <property type="component" value="Unassembled WGS sequence"/>
</dbReference>
<feature type="non-terminal residue" evidence="1">
    <location>
        <position position="169"/>
    </location>
</feature>
<protein>
    <recommendedName>
        <fullName evidence="3">Tetratricopeptide repeat protein</fullName>
    </recommendedName>
</protein>
<name>A0A4R4WJ20_9ACTN</name>
<dbReference type="AlphaFoldDB" id="A0A4R4WJ20"/>
<accession>A0A4R4WJ20</accession>
<reference evidence="1 2" key="1">
    <citation type="submission" date="2019-02" db="EMBL/GenBank/DDBJ databases">
        <title>Draft genome sequences of novel Actinobacteria.</title>
        <authorList>
            <person name="Sahin N."/>
            <person name="Ay H."/>
            <person name="Saygin H."/>
        </authorList>
    </citation>
    <scope>NUCLEOTIDE SEQUENCE [LARGE SCALE GENOMIC DNA]</scope>
    <source>
        <strain evidence="1 2">16K104</strain>
    </source>
</reference>
<evidence type="ECO:0008006" key="3">
    <source>
        <dbReference type="Google" id="ProtNLM"/>
    </source>
</evidence>
<evidence type="ECO:0000313" key="2">
    <source>
        <dbReference type="Proteomes" id="UP000295172"/>
    </source>
</evidence>
<dbReference type="EMBL" id="SMKR01000153">
    <property type="protein sequence ID" value="TDD17467.1"/>
    <property type="molecule type" value="Genomic_DNA"/>
</dbReference>
<keyword evidence="2" id="KW-1185">Reference proteome</keyword>
<evidence type="ECO:0000313" key="1">
    <source>
        <dbReference type="EMBL" id="TDD17467.1"/>
    </source>
</evidence>
<proteinExistence type="predicted"/>
<sequence>MAREPETHASAARSTAMAAFDGGDIQAGMDQLSADVRRFTAAGDARQAAMACARLGWAFETFSGNRAAARVWFHRAARLLEDEPACVEQGWVALAGVGCDVDDPHELLRRAELALDRARRFGDVDLEAKALADGGLAQVQAGNLVGGMSMLDEAVALWCGPADDQEAAC</sequence>